<gene>
    <name evidence="2" type="ORF">DFR69_104258</name>
</gene>
<sequence>MDIRERLICPVNVPYRSDMAQRLESAMLRAGLDSAGLAATVGVDAKTVSRWLSGRVPHRRSRIAVAEALGETEDSLWPQARPDMAAGSPATSEVLAAYAHRADIPNDVWTGLLLNASQQIDLVGYAYPFVFELLPNAAEIIAKKCTAGATARLAFADPECAHAAERDQLEQMQGTLPGRIRNALSMLGPLASTPGCTVGLHRTHLYNSVFRFDDMMLVTPYLVRARGYQHPALLLRRLSAHGIFESYADQFEQIWGTVSRYGPQD</sequence>
<dbReference type="CDD" id="cd00093">
    <property type="entry name" value="HTH_XRE"/>
    <property type="match status" value="1"/>
</dbReference>
<name>A0A317NM72_9NOCA</name>
<evidence type="ECO:0000313" key="3">
    <source>
        <dbReference type="Proteomes" id="UP000246410"/>
    </source>
</evidence>
<dbReference type="Proteomes" id="UP000246410">
    <property type="component" value="Unassembled WGS sequence"/>
</dbReference>
<protein>
    <recommendedName>
        <fullName evidence="1">HTH cro/C1-type domain-containing protein</fullName>
    </recommendedName>
</protein>
<accession>A0A317NM72</accession>
<evidence type="ECO:0000313" key="2">
    <source>
        <dbReference type="EMBL" id="PWV76155.1"/>
    </source>
</evidence>
<reference evidence="2 3" key="1">
    <citation type="submission" date="2018-05" db="EMBL/GenBank/DDBJ databases">
        <title>Genomic Encyclopedia of Type Strains, Phase IV (KMG-IV): sequencing the most valuable type-strain genomes for metagenomic binning, comparative biology and taxonomic classification.</title>
        <authorList>
            <person name="Goeker M."/>
        </authorList>
    </citation>
    <scope>NUCLEOTIDE SEQUENCE [LARGE SCALE GENOMIC DNA]</scope>
    <source>
        <strain evidence="2 3">DSM 44717</strain>
    </source>
</reference>
<dbReference type="Gene3D" id="1.10.260.40">
    <property type="entry name" value="lambda repressor-like DNA-binding domains"/>
    <property type="match status" value="1"/>
</dbReference>
<dbReference type="SUPFAM" id="SSF47413">
    <property type="entry name" value="lambda repressor-like DNA-binding domains"/>
    <property type="match status" value="1"/>
</dbReference>
<dbReference type="InterPro" id="IPR010982">
    <property type="entry name" value="Lambda_DNA-bd_dom_sf"/>
</dbReference>
<comment type="caution">
    <text evidence="2">The sequence shown here is derived from an EMBL/GenBank/DDBJ whole genome shotgun (WGS) entry which is preliminary data.</text>
</comment>
<dbReference type="GO" id="GO:0003677">
    <property type="term" value="F:DNA binding"/>
    <property type="evidence" value="ECO:0007669"/>
    <property type="project" value="InterPro"/>
</dbReference>
<dbReference type="InterPro" id="IPR001387">
    <property type="entry name" value="Cro/C1-type_HTH"/>
</dbReference>
<dbReference type="EMBL" id="QGTL01000004">
    <property type="protein sequence ID" value="PWV76155.1"/>
    <property type="molecule type" value="Genomic_DNA"/>
</dbReference>
<organism evidence="2 3">
    <name type="scientific">Nocardia neocaledoniensis</name>
    <dbReference type="NCBI Taxonomy" id="236511"/>
    <lineage>
        <taxon>Bacteria</taxon>
        <taxon>Bacillati</taxon>
        <taxon>Actinomycetota</taxon>
        <taxon>Actinomycetes</taxon>
        <taxon>Mycobacteriales</taxon>
        <taxon>Nocardiaceae</taxon>
        <taxon>Nocardia</taxon>
    </lineage>
</organism>
<evidence type="ECO:0000259" key="1">
    <source>
        <dbReference type="PROSITE" id="PS50943"/>
    </source>
</evidence>
<keyword evidence="3" id="KW-1185">Reference proteome</keyword>
<proteinExistence type="predicted"/>
<dbReference type="AlphaFoldDB" id="A0A317NM72"/>
<feature type="domain" description="HTH cro/C1-type" evidence="1">
    <location>
        <begin position="23"/>
        <end position="76"/>
    </location>
</feature>
<dbReference type="PROSITE" id="PS50943">
    <property type="entry name" value="HTH_CROC1"/>
    <property type="match status" value="1"/>
</dbReference>